<keyword evidence="2" id="KW-0732">Signal</keyword>
<name>A0AAV4WP66_CAEEX</name>
<evidence type="ECO:0000313" key="4">
    <source>
        <dbReference type="Proteomes" id="UP001054945"/>
    </source>
</evidence>
<dbReference type="Proteomes" id="UP001054945">
    <property type="component" value="Unassembled WGS sequence"/>
</dbReference>
<proteinExistence type="predicted"/>
<evidence type="ECO:0000256" key="1">
    <source>
        <dbReference type="SAM" id="MobiDB-lite"/>
    </source>
</evidence>
<reference evidence="3 4" key="1">
    <citation type="submission" date="2021-06" db="EMBL/GenBank/DDBJ databases">
        <title>Caerostris extrusa draft genome.</title>
        <authorList>
            <person name="Kono N."/>
            <person name="Arakawa K."/>
        </authorList>
    </citation>
    <scope>NUCLEOTIDE SEQUENCE [LARGE SCALE GENOMIC DNA]</scope>
</reference>
<feature type="compositionally biased region" description="Polar residues" evidence="1">
    <location>
        <begin position="498"/>
        <end position="515"/>
    </location>
</feature>
<evidence type="ECO:0000313" key="3">
    <source>
        <dbReference type="EMBL" id="GIY83750.1"/>
    </source>
</evidence>
<feature type="signal peptide" evidence="2">
    <location>
        <begin position="1"/>
        <end position="20"/>
    </location>
</feature>
<feature type="chain" id="PRO_5043338211" evidence="2">
    <location>
        <begin position="21"/>
        <end position="600"/>
    </location>
</feature>
<keyword evidence="4" id="KW-1185">Reference proteome</keyword>
<dbReference type="SUPFAM" id="SSF57603">
    <property type="entry name" value="FnI-like domain"/>
    <property type="match status" value="2"/>
</dbReference>
<dbReference type="EMBL" id="BPLR01016422">
    <property type="protein sequence ID" value="GIY83750.1"/>
    <property type="molecule type" value="Genomic_DNA"/>
</dbReference>
<protein>
    <submittedName>
        <fullName evidence="3">VWFC domain-containing protein</fullName>
    </submittedName>
</protein>
<gene>
    <name evidence="3" type="primary">AVEN_104088_1</name>
    <name evidence="3" type="ORF">CEXT_153981</name>
</gene>
<organism evidence="3 4">
    <name type="scientific">Caerostris extrusa</name>
    <name type="common">Bark spider</name>
    <name type="synonym">Caerostris bankana</name>
    <dbReference type="NCBI Taxonomy" id="172846"/>
    <lineage>
        <taxon>Eukaryota</taxon>
        <taxon>Metazoa</taxon>
        <taxon>Ecdysozoa</taxon>
        <taxon>Arthropoda</taxon>
        <taxon>Chelicerata</taxon>
        <taxon>Arachnida</taxon>
        <taxon>Araneae</taxon>
        <taxon>Araneomorphae</taxon>
        <taxon>Entelegynae</taxon>
        <taxon>Araneoidea</taxon>
        <taxon>Araneidae</taxon>
        <taxon>Caerostris</taxon>
    </lineage>
</organism>
<dbReference type="AlphaFoldDB" id="A0AAV4WP66"/>
<comment type="caution">
    <text evidence="3">The sequence shown here is derived from an EMBL/GenBank/DDBJ whole genome shotgun (WGS) entry which is preliminary data.</text>
</comment>
<accession>A0AAV4WP66</accession>
<sequence>MVSVVKSGVFFFLLINQVFGKFLPENLIFGNLSNERIDEVIQEDCGCDWRYFKHYEAKGCRVLQTNSCGCPISYSCSSVRQSASHAEVCMYQNKEYKIGEKISLTDNCKVCRCYGTPTAHISCRQRECPQLEFVEGENCHLVYDENSCCPSRYECVGNVAGDIAESAAITCTYDNTTYPLGAKIYPPDDPCLICECTESWDGISNSSCYQQECVFEKNKHLLDLGCIPIYHENKCCPIEYYCAESYGLKNVESVELSLENSTENISESCVFAGNSYEIGSELPLNRSCVKCKCQVPPDFTCIHQSCPPPPNAENCIKIKVADQCCATYDCLLGDAVDGETTENSTTEEDICPTPLCADDSCRIEIPEGHQCPTCVCEESREKNIFEPVGQMLEQQHEENSDELQNAIEDDRLKYTLNNSSEKDLSSETFIEKLSHFKFDDEDQFEEIQPEMLNPETLQEDENSSPEDFMQLKYDGGDDAEGLENHIDEFRQKRSENLQLVSEQSPQSQQQWNVLQQDPLDESESSEKELESSEESNEGFDELKRFVSTENDLENSENREIRWIDEVPGCPTPLCENRSCRIGVPPGQRCPTCICNTNRQL</sequence>
<feature type="region of interest" description="Disordered" evidence="1">
    <location>
        <begin position="498"/>
        <end position="555"/>
    </location>
</feature>
<evidence type="ECO:0000256" key="2">
    <source>
        <dbReference type="SAM" id="SignalP"/>
    </source>
</evidence>
<feature type="region of interest" description="Disordered" evidence="1">
    <location>
        <begin position="454"/>
        <end position="481"/>
    </location>
</feature>